<dbReference type="SUPFAM" id="SSF53187">
    <property type="entry name" value="Zn-dependent exopeptidases"/>
    <property type="match status" value="1"/>
</dbReference>
<comment type="catalytic activity">
    <reaction evidence="1">
        <text>Hydrolyzes the link between N-acetylmuramoyl residues and L-amino acid residues in certain cell-wall glycopeptides.</text>
        <dbReference type="EC" id="3.5.1.28"/>
    </reaction>
</comment>
<proteinExistence type="predicted"/>
<dbReference type="EMBL" id="CP002659">
    <property type="protein sequence ID" value="AEC02141.1"/>
    <property type="molecule type" value="Genomic_DNA"/>
</dbReference>
<dbReference type="CDD" id="cd02696">
    <property type="entry name" value="MurNAc-LAA"/>
    <property type="match status" value="1"/>
</dbReference>
<sequence>MRTIWSGCFPAIILLFCLFFFTMGTAFSSPFTPVDAIILDAGHGGHDPGAVSVWDDVTYYEKDIVLDIVLRMKAILGQRAPDLNVILTRDSDVFVSLEERAGIAVDSVSSGGASGGTGTIFVSLHVNSARSASAQGYEILIKQADRKVTFLDEKSPLSAIKRWSSYKGSVLNTELNKENKSLASSVRASLATFFPAGRDRGIIERDIYVLNYSRMPSVLVEMGFLSNKDDAWNLRDGEWRQKMAAAIVSGLLAYRFL</sequence>
<dbReference type="AlphaFoldDB" id="F4GIK7"/>
<keyword evidence="3 5" id="KW-0378">Hydrolase</keyword>
<dbReference type="Pfam" id="PF01520">
    <property type="entry name" value="Amidase_3"/>
    <property type="match status" value="1"/>
</dbReference>
<dbReference type="HOGENOM" id="CLU_014322_7_1_12"/>
<evidence type="ECO:0000256" key="3">
    <source>
        <dbReference type="ARBA" id="ARBA00022801"/>
    </source>
</evidence>
<evidence type="ECO:0000313" key="6">
    <source>
        <dbReference type="Proteomes" id="UP000007939"/>
    </source>
</evidence>
<reference evidence="5 6" key="2">
    <citation type="journal article" date="2012" name="Stand. Genomic Sci.">
        <title>Complete genome sequence of the termite hindgut bacterium Spirochaeta coccoides type strain (SPN1(T)), reclassification in the genus Sphaerochaeta as Sphaerochaeta coccoides comb. nov. and emendations of the family Spirochaetaceae and the genus Sphaerochaeta.</title>
        <authorList>
            <person name="Abt B."/>
            <person name="Han C."/>
            <person name="Scheuner C."/>
            <person name="Lu M."/>
            <person name="Lapidus A."/>
            <person name="Nolan M."/>
            <person name="Lucas S."/>
            <person name="Hammon N."/>
            <person name="Deshpande S."/>
            <person name="Cheng J.F."/>
            <person name="Tapia R."/>
            <person name="Goodwin L.A."/>
            <person name="Pitluck S."/>
            <person name="Liolios K."/>
            <person name="Pagani I."/>
            <person name="Ivanova N."/>
            <person name="Mavromatis K."/>
            <person name="Mikhailova N."/>
            <person name="Huntemann M."/>
            <person name="Pati A."/>
            <person name="Chen A."/>
            <person name="Palaniappan K."/>
            <person name="Land M."/>
            <person name="Hauser L."/>
            <person name="Brambilla E.M."/>
            <person name="Rohde M."/>
            <person name="Spring S."/>
            <person name="Gronow S."/>
            <person name="Goker M."/>
            <person name="Woyke T."/>
            <person name="Bristow J."/>
            <person name="Eisen J.A."/>
            <person name="Markowitz V."/>
            <person name="Hugenholtz P."/>
            <person name="Kyrpides N.C."/>
            <person name="Klenk H.P."/>
            <person name="Detter J.C."/>
        </authorList>
    </citation>
    <scope>NUCLEOTIDE SEQUENCE [LARGE SCALE GENOMIC DNA]</scope>
    <source>
        <strain evidence="6">ATCC BAA-1237 / DSM 17374 / SPN1</strain>
    </source>
</reference>
<name>F4GIK7_PARC1</name>
<dbReference type="InterPro" id="IPR050695">
    <property type="entry name" value="N-acetylmuramoyl_amidase_3"/>
</dbReference>
<dbReference type="EC" id="3.5.1.28" evidence="2"/>
<dbReference type="PANTHER" id="PTHR30404">
    <property type="entry name" value="N-ACETYLMURAMOYL-L-ALANINE AMIDASE"/>
    <property type="match status" value="1"/>
</dbReference>
<evidence type="ECO:0000256" key="1">
    <source>
        <dbReference type="ARBA" id="ARBA00001561"/>
    </source>
</evidence>
<evidence type="ECO:0000256" key="2">
    <source>
        <dbReference type="ARBA" id="ARBA00011901"/>
    </source>
</evidence>
<dbReference type="KEGG" id="scc:Spico_0917"/>
<protein>
    <recommendedName>
        <fullName evidence="2">N-acetylmuramoyl-L-alanine amidase</fullName>
        <ecNumber evidence="2">3.5.1.28</ecNumber>
    </recommendedName>
</protein>
<dbReference type="GO" id="GO:0030288">
    <property type="term" value="C:outer membrane-bounded periplasmic space"/>
    <property type="evidence" value="ECO:0007669"/>
    <property type="project" value="TreeGrafter"/>
</dbReference>
<dbReference type="GO" id="GO:0008745">
    <property type="term" value="F:N-acetylmuramoyl-L-alanine amidase activity"/>
    <property type="evidence" value="ECO:0007669"/>
    <property type="project" value="UniProtKB-EC"/>
</dbReference>
<dbReference type="RefSeq" id="WP_013739537.1">
    <property type="nucleotide sequence ID" value="NC_015436.1"/>
</dbReference>
<dbReference type="InterPro" id="IPR002508">
    <property type="entry name" value="MurNAc-LAA_cat"/>
</dbReference>
<dbReference type="SMART" id="SM00646">
    <property type="entry name" value="Ami_3"/>
    <property type="match status" value="1"/>
</dbReference>
<dbReference type="eggNOG" id="COG0860">
    <property type="taxonomic scope" value="Bacteria"/>
</dbReference>
<dbReference type="Proteomes" id="UP000007939">
    <property type="component" value="Chromosome"/>
</dbReference>
<feature type="domain" description="MurNAc-LAA" evidence="4">
    <location>
        <begin position="105"/>
        <end position="252"/>
    </location>
</feature>
<evidence type="ECO:0000313" key="5">
    <source>
        <dbReference type="EMBL" id="AEC02141.1"/>
    </source>
</evidence>
<keyword evidence="6" id="KW-1185">Reference proteome</keyword>
<evidence type="ECO:0000259" key="4">
    <source>
        <dbReference type="SMART" id="SM00646"/>
    </source>
</evidence>
<accession>F4GIK7</accession>
<organism evidence="5 6">
    <name type="scientific">Parasphaerochaeta coccoides (strain ATCC BAA-1237 / DSM 17374 / SPN1)</name>
    <name type="common">Sphaerochaeta coccoides</name>
    <dbReference type="NCBI Taxonomy" id="760011"/>
    <lineage>
        <taxon>Bacteria</taxon>
        <taxon>Pseudomonadati</taxon>
        <taxon>Spirochaetota</taxon>
        <taxon>Spirochaetia</taxon>
        <taxon>Spirochaetales</taxon>
        <taxon>Sphaerochaetaceae</taxon>
        <taxon>Parasphaerochaeta</taxon>
    </lineage>
</organism>
<dbReference type="GO" id="GO:0009253">
    <property type="term" value="P:peptidoglycan catabolic process"/>
    <property type="evidence" value="ECO:0007669"/>
    <property type="project" value="InterPro"/>
</dbReference>
<reference evidence="6" key="1">
    <citation type="submission" date="2011-04" db="EMBL/GenBank/DDBJ databases">
        <title>The complete genome of Spirochaeta coccoides DSM 17374.</title>
        <authorList>
            <person name="Lucas S."/>
            <person name="Copeland A."/>
            <person name="Lapidus A."/>
            <person name="Bruce D."/>
            <person name="Goodwin L."/>
            <person name="Pitluck S."/>
            <person name="Peters L."/>
            <person name="Kyrpides N."/>
            <person name="Mavromatis K."/>
            <person name="Pagani I."/>
            <person name="Ivanova N."/>
            <person name="Ovchinnikova G."/>
            <person name="Lu M."/>
            <person name="Detter J.C."/>
            <person name="Tapia R."/>
            <person name="Han C."/>
            <person name="Land M."/>
            <person name="Hauser L."/>
            <person name="Markowitz V."/>
            <person name="Cheng J.-F."/>
            <person name="Hugenholtz P."/>
            <person name="Woyke T."/>
            <person name="Wu D."/>
            <person name="Spring S."/>
            <person name="Schroeder M."/>
            <person name="Brambilla E."/>
            <person name="Klenk H.-P."/>
            <person name="Eisen J.A."/>
        </authorList>
    </citation>
    <scope>NUCLEOTIDE SEQUENCE [LARGE SCALE GENOMIC DNA]</scope>
    <source>
        <strain evidence="6">ATCC BAA-1237 / DSM 17374 / SPN1</strain>
    </source>
</reference>
<gene>
    <name evidence="5" type="ordered locus">Spico_0917</name>
</gene>
<dbReference type="STRING" id="760011.Spico_0917"/>
<dbReference type="Gene3D" id="3.40.630.40">
    <property type="entry name" value="Zn-dependent exopeptidases"/>
    <property type="match status" value="1"/>
</dbReference>
<dbReference type="PANTHER" id="PTHR30404:SF0">
    <property type="entry name" value="N-ACETYLMURAMOYL-L-ALANINE AMIDASE AMIC"/>
    <property type="match status" value="1"/>
</dbReference>